<gene>
    <name evidence="2" type="ORF">METZ01_LOCUS116945</name>
</gene>
<feature type="domain" description="Amidohydrolase 3" evidence="1">
    <location>
        <begin position="65"/>
        <end position="198"/>
    </location>
</feature>
<dbReference type="InterPro" id="IPR032466">
    <property type="entry name" value="Metal_Hydrolase"/>
</dbReference>
<dbReference type="InterPro" id="IPR011059">
    <property type="entry name" value="Metal-dep_hydrolase_composite"/>
</dbReference>
<dbReference type="EMBL" id="UINC01015174">
    <property type="protein sequence ID" value="SVA64091.1"/>
    <property type="molecule type" value="Genomic_DNA"/>
</dbReference>
<feature type="non-terminal residue" evidence="2">
    <location>
        <position position="275"/>
    </location>
</feature>
<reference evidence="2" key="1">
    <citation type="submission" date="2018-05" db="EMBL/GenBank/DDBJ databases">
        <authorList>
            <person name="Lanie J.A."/>
            <person name="Ng W.-L."/>
            <person name="Kazmierczak K.M."/>
            <person name="Andrzejewski T.M."/>
            <person name="Davidsen T.M."/>
            <person name="Wayne K.J."/>
            <person name="Tettelin H."/>
            <person name="Glass J.I."/>
            <person name="Rusch D."/>
            <person name="Podicherti R."/>
            <person name="Tsui H.-C.T."/>
            <person name="Winkler M.E."/>
        </authorList>
    </citation>
    <scope>NUCLEOTIDE SEQUENCE</scope>
</reference>
<dbReference type="AlphaFoldDB" id="A0A381XHZ0"/>
<dbReference type="PANTHER" id="PTHR11647:SF1">
    <property type="entry name" value="COLLAPSIN RESPONSE MEDIATOR PROTEIN"/>
    <property type="match status" value="1"/>
</dbReference>
<dbReference type="Gene3D" id="3.20.20.140">
    <property type="entry name" value="Metal-dependent hydrolases"/>
    <property type="match status" value="1"/>
</dbReference>
<evidence type="ECO:0000259" key="1">
    <source>
        <dbReference type="Pfam" id="PF07969"/>
    </source>
</evidence>
<sequence length="275" mass="29931">MFKYFNLFVLFFVFISACDPGFDHDIVIRNGTIVDGSGAHRFQGDIAINGNSISSVGSVNGIGKKEIDAAGKIVAPGFIDSHSHHDWGIFKEPAALAAVSQGITTLFIGQDGFSNYPLSDYTRKLNRNPVAVNIASFSGHNSLREIVLGKDFRRTATESEIQKMSEMLGADMEAGAWGLSSGLEYDPGIYSNSEEVVELAKVAAKKGGRYISHIRSEDRYFWKAVDEIISIGEKAQIPVQISHMKLALQSLLGKTDELKGKLDIARSKGIEISAD</sequence>
<dbReference type="InterPro" id="IPR050378">
    <property type="entry name" value="Metallo-dep_Hydrolases_sf"/>
</dbReference>
<dbReference type="SUPFAM" id="SSF51338">
    <property type="entry name" value="Composite domain of metallo-dependent hydrolases"/>
    <property type="match status" value="1"/>
</dbReference>
<dbReference type="PROSITE" id="PS51257">
    <property type="entry name" value="PROKAR_LIPOPROTEIN"/>
    <property type="match status" value="1"/>
</dbReference>
<accession>A0A381XHZ0</accession>
<dbReference type="PANTHER" id="PTHR11647">
    <property type="entry name" value="HYDRANTOINASE/DIHYDROPYRIMIDINASE FAMILY MEMBER"/>
    <property type="match status" value="1"/>
</dbReference>
<protein>
    <recommendedName>
        <fullName evidence="1">Amidohydrolase 3 domain-containing protein</fullName>
    </recommendedName>
</protein>
<dbReference type="GO" id="GO:0005829">
    <property type="term" value="C:cytosol"/>
    <property type="evidence" value="ECO:0007669"/>
    <property type="project" value="TreeGrafter"/>
</dbReference>
<dbReference type="SUPFAM" id="SSF51556">
    <property type="entry name" value="Metallo-dependent hydrolases"/>
    <property type="match status" value="1"/>
</dbReference>
<evidence type="ECO:0000313" key="2">
    <source>
        <dbReference type="EMBL" id="SVA64091.1"/>
    </source>
</evidence>
<dbReference type="Pfam" id="PF07969">
    <property type="entry name" value="Amidohydro_3"/>
    <property type="match status" value="1"/>
</dbReference>
<proteinExistence type="predicted"/>
<dbReference type="InterPro" id="IPR013108">
    <property type="entry name" value="Amidohydro_3"/>
</dbReference>
<dbReference type="GO" id="GO:0016812">
    <property type="term" value="F:hydrolase activity, acting on carbon-nitrogen (but not peptide) bonds, in cyclic amides"/>
    <property type="evidence" value="ECO:0007669"/>
    <property type="project" value="TreeGrafter"/>
</dbReference>
<organism evidence="2">
    <name type="scientific">marine metagenome</name>
    <dbReference type="NCBI Taxonomy" id="408172"/>
    <lineage>
        <taxon>unclassified sequences</taxon>
        <taxon>metagenomes</taxon>
        <taxon>ecological metagenomes</taxon>
    </lineage>
</organism>
<name>A0A381XHZ0_9ZZZZ</name>